<dbReference type="AlphaFoldDB" id="A0A023D2R9"/>
<keyword evidence="1" id="KW-1133">Transmembrane helix</keyword>
<gene>
    <name evidence="2" type="ORF">Amme_013_065</name>
</gene>
<dbReference type="OrthoDB" id="7278229at2"/>
<keyword evidence="3" id="KW-1185">Reference proteome</keyword>
<feature type="transmembrane region" description="Helical" evidence="1">
    <location>
        <begin position="35"/>
        <end position="57"/>
    </location>
</feature>
<keyword evidence="1" id="KW-0472">Membrane</keyword>
<accession>A0A023D2R9</accession>
<feature type="transmembrane region" description="Helical" evidence="1">
    <location>
        <begin position="126"/>
        <end position="147"/>
    </location>
</feature>
<dbReference type="RefSeq" id="WP_042056350.1">
    <property type="nucleotide sequence ID" value="NZ_BAND01000013.1"/>
</dbReference>
<feature type="transmembrane region" description="Helical" evidence="1">
    <location>
        <begin position="69"/>
        <end position="89"/>
    </location>
</feature>
<feature type="transmembrane region" description="Helical" evidence="1">
    <location>
        <begin position="101"/>
        <end position="120"/>
    </location>
</feature>
<organism evidence="2 3">
    <name type="scientific">Acidomonas methanolica NBRC 104435</name>
    <dbReference type="NCBI Taxonomy" id="1231351"/>
    <lineage>
        <taxon>Bacteria</taxon>
        <taxon>Pseudomonadati</taxon>
        <taxon>Pseudomonadota</taxon>
        <taxon>Alphaproteobacteria</taxon>
        <taxon>Acetobacterales</taxon>
        <taxon>Acetobacteraceae</taxon>
        <taxon>Acidomonas</taxon>
    </lineage>
</organism>
<evidence type="ECO:0000256" key="1">
    <source>
        <dbReference type="SAM" id="Phobius"/>
    </source>
</evidence>
<reference evidence="3" key="1">
    <citation type="journal article" date="2014" name="FEMS Microbiol. Lett.">
        <title>Draft Genomic DNA Sequence of the Facultatively Methylotrophic Bacterium Acidomonas methanolica type strain MB58.</title>
        <authorList>
            <person name="Higashiura N."/>
            <person name="Hadano H."/>
            <person name="Hirakawa H."/>
            <person name="Matsutani M."/>
            <person name="Takabe S."/>
            <person name="Matsushita K."/>
            <person name="Azuma Y."/>
        </authorList>
    </citation>
    <scope>NUCLEOTIDE SEQUENCE [LARGE SCALE GENOMIC DNA]</scope>
    <source>
        <strain evidence="3">MB58</strain>
    </source>
</reference>
<dbReference type="Proteomes" id="UP000019760">
    <property type="component" value="Unassembled WGS sequence"/>
</dbReference>
<dbReference type="EMBL" id="BAND01000013">
    <property type="protein sequence ID" value="GAJ28101.1"/>
    <property type="molecule type" value="Genomic_DNA"/>
</dbReference>
<comment type="caution">
    <text evidence="2">The sequence shown here is derived from an EMBL/GenBank/DDBJ whole genome shotgun (WGS) entry which is preliminary data.</text>
</comment>
<name>A0A023D2R9_ACIMT</name>
<protein>
    <submittedName>
        <fullName evidence="2">Uncharacterized protein</fullName>
    </submittedName>
</protein>
<proteinExistence type="predicted"/>
<reference evidence="2 3" key="2">
    <citation type="journal article" date="2014" name="FEMS Microbiol. Lett.">
        <title>Draft genomic DNA sequence of the facultatively methylotrophic bacterium Acidomonas methanolica type strain MB58.</title>
        <authorList>
            <person name="Higashiura N."/>
            <person name="Hadano H."/>
            <person name="Hirakawa H."/>
            <person name="Matsutani M."/>
            <person name="Takabe S."/>
            <person name="Matsushita K."/>
            <person name="Azuma Y."/>
        </authorList>
    </citation>
    <scope>NUCLEOTIDE SEQUENCE [LARGE SCALE GENOMIC DNA]</scope>
    <source>
        <strain evidence="2 3">MB58</strain>
    </source>
</reference>
<keyword evidence="1" id="KW-0812">Transmembrane</keyword>
<sequence>MSILNRIHQADAWLLDTVFQPIADRLPERLPAVELGLSFQLGAILFYGASIGLMMVVGHMSFGDSVFNVLVWCVGLAFFVGISRVRSLVRPGQPNPLRPMLAGMRPLSIPFMIIAAVQGANAPPALMMSSWFMTLSDVVFVLGLYLISCQPRPPSRQATREKRVKLTALEGGLGRG</sequence>
<evidence type="ECO:0000313" key="3">
    <source>
        <dbReference type="Proteomes" id="UP000019760"/>
    </source>
</evidence>
<evidence type="ECO:0000313" key="2">
    <source>
        <dbReference type="EMBL" id="GAJ28101.1"/>
    </source>
</evidence>